<dbReference type="EMBL" id="BGPR01014313">
    <property type="protein sequence ID" value="GBN64657.1"/>
    <property type="molecule type" value="Genomic_DNA"/>
</dbReference>
<feature type="non-terminal residue" evidence="2">
    <location>
        <position position="163"/>
    </location>
</feature>
<feature type="region of interest" description="Disordered" evidence="1">
    <location>
        <begin position="57"/>
        <end position="77"/>
    </location>
</feature>
<dbReference type="AlphaFoldDB" id="A0A4Y2QMV3"/>
<feature type="region of interest" description="Disordered" evidence="1">
    <location>
        <begin position="23"/>
        <end position="45"/>
    </location>
</feature>
<evidence type="ECO:0000256" key="1">
    <source>
        <dbReference type="SAM" id="MobiDB-lite"/>
    </source>
</evidence>
<proteinExistence type="predicted"/>
<protein>
    <submittedName>
        <fullName evidence="2">Uncharacterized protein</fullName>
    </submittedName>
</protein>
<dbReference type="Proteomes" id="UP000499080">
    <property type="component" value="Unassembled WGS sequence"/>
</dbReference>
<evidence type="ECO:0000313" key="3">
    <source>
        <dbReference type="Proteomes" id="UP000499080"/>
    </source>
</evidence>
<accession>A0A4Y2QMV3</accession>
<comment type="caution">
    <text evidence="2">The sequence shown here is derived from an EMBL/GenBank/DDBJ whole genome shotgun (WGS) entry which is preliminary data.</text>
</comment>
<organism evidence="2 3">
    <name type="scientific">Araneus ventricosus</name>
    <name type="common">Orbweaver spider</name>
    <name type="synonym">Epeira ventricosa</name>
    <dbReference type="NCBI Taxonomy" id="182803"/>
    <lineage>
        <taxon>Eukaryota</taxon>
        <taxon>Metazoa</taxon>
        <taxon>Ecdysozoa</taxon>
        <taxon>Arthropoda</taxon>
        <taxon>Chelicerata</taxon>
        <taxon>Arachnida</taxon>
        <taxon>Araneae</taxon>
        <taxon>Araneomorphae</taxon>
        <taxon>Entelegynae</taxon>
        <taxon>Araneoidea</taxon>
        <taxon>Araneidae</taxon>
        <taxon>Araneus</taxon>
    </lineage>
</organism>
<sequence length="163" mass="18396">MEGKQRQENTYLPLTTAKFKPGQNWLFQSSSQPNEKKKHGSAEVGVDLLNEKEEHLLPPPYQTDCKDNGPSENAEESISPNSYQVCLDLCRSEYAKTVSGCSDGMPIVSSDLYVCIGEAKTPNISEEQLVELQDKQLNCFQNCKQGCLKLQCKYRIIENKLSW</sequence>
<keyword evidence="3" id="KW-1185">Reference proteome</keyword>
<name>A0A4Y2QMV3_ARAVE</name>
<reference evidence="2 3" key="1">
    <citation type="journal article" date="2019" name="Sci. Rep.">
        <title>Orb-weaving spider Araneus ventricosus genome elucidates the spidroin gene catalogue.</title>
        <authorList>
            <person name="Kono N."/>
            <person name="Nakamura H."/>
            <person name="Ohtoshi R."/>
            <person name="Moran D.A.P."/>
            <person name="Shinohara A."/>
            <person name="Yoshida Y."/>
            <person name="Fujiwara M."/>
            <person name="Mori M."/>
            <person name="Tomita M."/>
            <person name="Arakawa K."/>
        </authorList>
    </citation>
    <scope>NUCLEOTIDE SEQUENCE [LARGE SCALE GENOMIC DNA]</scope>
</reference>
<evidence type="ECO:0000313" key="2">
    <source>
        <dbReference type="EMBL" id="GBN64657.1"/>
    </source>
</evidence>
<gene>
    <name evidence="2" type="ORF">AVEN_137906_1</name>
</gene>